<feature type="compositionally biased region" description="Gly residues" evidence="2">
    <location>
        <begin position="535"/>
        <end position="544"/>
    </location>
</feature>
<accession>A0A4Q2DDU5</accession>
<dbReference type="STRING" id="2316362.A0A4Q2DDU5"/>
<evidence type="ECO:0000256" key="1">
    <source>
        <dbReference type="SAM" id="Coils"/>
    </source>
</evidence>
<dbReference type="OrthoDB" id="10068793at2759"/>
<evidence type="ECO:0008006" key="7">
    <source>
        <dbReference type="Google" id="ProtNLM"/>
    </source>
</evidence>
<dbReference type="AlphaFoldDB" id="A0A4Q2DDU5"/>
<keyword evidence="6" id="KW-1185">Reference proteome</keyword>
<feature type="region of interest" description="Disordered" evidence="2">
    <location>
        <begin position="516"/>
        <end position="554"/>
    </location>
</feature>
<dbReference type="InterPro" id="IPR037291">
    <property type="entry name" value="DUF4139"/>
</dbReference>
<name>A0A4Q2DDU5_9AGAR</name>
<dbReference type="InterPro" id="IPR011935">
    <property type="entry name" value="CHP02231"/>
</dbReference>
<evidence type="ECO:0000256" key="2">
    <source>
        <dbReference type="SAM" id="MobiDB-lite"/>
    </source>
</evidence>
<reference evidence="5 6" key="1">
    <citation type="submission" date="2019-01" db="EMBL/GenBank/DDBJ databases">
        <title>Draft genome sequence of Psathyrella aberdarensis IHI B618.</title>
        <authorList>
            <person name="Buettner E."/>
            <person name="Kellner H."/>
        </authorList>
    </citation>
    <scope>NUCLEOTIDE SEQUENCE [LARGE SCALE GENOMIC DNA]</scope>
    <source>
        <strain evidence="5 6">IHI B618</strain>
    </source>
</reference>
<evidence type="ECO:0000313" key="6">
    <source>
        <dbReference type="Proteomes" id="UP000290288"/>
    </source>
</evidence>
<dbReference type="InterPro" id="IPR025554">
    <property type="entry name" value="DUF4140"/>
</dbReference>
<evidence type="ECO:0000259" key="4">
    <source>
        <dbReference type="Pfam" id="PF13600"/>
    </source>
</evidence>
<dbReference type="NCBIfam" id="TIGR02231">
    <property type="entry name" value="mucoidy inhibitor MuiA family protein"/>
    <property type="match status" value="1"/>
</dbReference>
<evidence type="ECO:0000259" key="3">
    <source>
        <dbReference type="Pfam" id="PF13598"/>
    </source>
</evidence>
<feature type="compositionally biased region" description="Low complexity" evidence="2">
    <location>
        <begin position="545"/>
        <end position="554"/>
    </location>
</feature>
<feature type="compositionally biased region" description="Polar residues" evidence="2">
    <location>
        <begin position="516"/>
        <end position="527"/>
    </location>
</feature>
<feature type="coiled-coil region" evidence="1">
    <location>
        <begin position="154"/>
        <end position="181"/>
    </location>
</feature>
<comment type="caution">
    <text evidence="5">The sequence shown here is derived from an EMBL/GenBank/DDBJ whole genome shotgun (WGS) entry which is preliminary data.</text>
</comment>
<dbReference type="Proteomes" id="UP000290288">
    <property type="component" value="Unassembled WGS sequence"/>
</dbReference>
<sequence>MATTSANPPPFEQHIVQLESAVDSKITGVSVYSDRAEVSRAFRFPVKTGQNQVIISGLPKALNHDSLRVEGKGAGTIQDVTISQAKPPVISTPQESKTSPELKRLQSNKTDIEQIIHRNVQAQTSLVKYLESLSSQQTPSNKLAEIVSDYDTIMGDLQKKMNRLSEELQEVQASIAVEELSLQAATGEQKKWNPNLSLGVTVGIFASVDGDVELGLIYAVNRTSWTARYDIRVNTQTKEKAVSLVYKASIKQSSGEDWTDIPLTLETATPSFDKTLPNLNPWTIGIYRPPPPVLYSPSSAPRGAASMPPMQMHQKRSSFLSSETASFAAPPPPPLPEMSIQTSAITSKGGVSATFAVPGLITIPSDGADHGVTIATLELDAKMSWVSIPKKDTKTYLSAKIKNASEYTLLSGPANVYVDGSFISRSTIPGVSPEEKFDCALGLDPAIRITYHPLSKKLSQSGLLSKSDVYLYTQRITVHNTKPTLVETIKIIDQIPVSEDSIINVKLLSPALQLPSSNATPAATSNDGGSVKSGKTGGLLGSIGSGSNSNSGNSEKALKAVAKSVKVTSGVVAQWDRPGSDAASATDEGSDSEPVDFTALGKDGKINWLCSVAAQTKTNLALQWEVNAPVKTNIAGL</sequence>
<gene>
    <name evidence="5" type="ORF">EST38_g7974</name>
</gene>
<feature type="domain" description="DUF4140" evidence="4">
    <location>
        <begin position="29"/>
        <end position="131"/>
    </location>
</feature>
<keyword evidence="1" id="KW-0175">Coiled coil</keyword>
<dbReference type="Pfam" id="PF13600">
    <property type="entry name" value="DUF4140"/>
    <property type="match status" value="1"/>
</dbReference>
<organism evidence="5 6">
    <name type="scientific">Candolleomyces aberdarensis</name>
    <dbReference type="NCBI Taxonomy" id="2316362"/>
    <lineage>
        <taxon>Eukaryota</taxon>
        <taxon>Fungi</taxon>
        <taxon>Dikarya</taxon>
        <taxon>Basidiomycota</taxon>
        <taxon>Agaricomycotina</taxon>
        <taxon>Agaricomycetes</taxon>
        <taxon>Agaricomycetidae</taxon>
        <taxon>Agaricales</taxon>
        <taxon>Agaricineae</taxon>
        <taxon>Psathyrellaceae</taxon>
        <taxon>Candolleomyces</taxon>
    </lineage>
</organism>
<feature type="domain" description="DUF4139" evidence="3">
    <location>
        <begin position="216"/>
        <end position="514"/>
    </location>
</feature>
<protein>
    <recommendedName>
        <fullName evidence="7">Mucoidy inhibitor A</fullName>
    </recommendedName>
</protein>
<proteinExistence type="predicted"/>
<dbReference type="EMBL" id="SDEE01000307">
    <property type="protein sequence ID" value="RXW17873.1"/>
    <property type="molecule type" value="Genomic_DNA"/>
</dbReference>
<dbReference type="Pfam" id="PF13598">
    <property type="entry name" value="DUF4139"/>
    <property type="match status" value="1"/>
</dbReference>
<dbReference type="PANTHER" id="PTHR31005:SF8">
    <property type="entry name" value="DUF4139 DOMAIN-CONTAINING PROTEIN"/>
    <property type="match status" value="1"/>
</dbReference>
<dbReference type="PANTHER" id="PTHR31005">
    <property type="entry name" value="DUF4139 DOMAIN-CONTAINING PROTEIN"/>
    <property type="match status" value="1"/>
</dbReference>
<evidence type="ECO:0000313" key="5">
    <source>
        <dbReference type="EMBL" id="RXW17873.1"/>
    </source>
</evidence>